<keyword evidence="3 4" id="KW-0440">LIM domain</keyword>
<sequence length="154" mass="17564">MAYRAFQLFESDKSFIYTSENCGRPLVGSTFIRKDDKPYCKVCPIDSTKKKSQALQKNTKGKLFCMADYEKNMAQICYACRKPIVGRSTSAIGKIYHPEHFSCWKCEKPFDGAPYFELNSQPYCEAHYKELTGSVCQYCKSAAKGNGMLPWKVN</sequence>
<dbReference type="Proteomes" id="UP000077115">
    <property type="component" value="Unassembled WGS sequence"/>
</dbReference>
<dbReference type="GO" id="GO:0046872">
    <property type="term" value="F:metal ion binding"/>
    <property type="evidence" value="ECO:0007669"/>
    <property type="project" value="UniProtKB-KW"/>
</dbReference>
<dbReference type="PROSITE" id="PS50023">
    <property type="entry name" value="LIM_DOMAIN_2"/>
    <property type="match status" value="1"/>
</dbReference>
<dbReference type="GO" id="GO:2001046">
    <property type="term" value="P:positive regulation of integrin-mediated signaling pathway"/>
    <property type="evidence" value="ECO:0007669"/>
    <property type="project" value="TreeGrafter"/>
</dbReference>
<evidence type="ECO:0000313" key="6">
    <source>
        <dbReference type="EMBL" id="OAJ42864.1"/>
    </source>
</evidence>
<evidence type="ECO:0000256" key="3">
    <source>
        <dbReference type="ARBA" id="ARBA00023038"/>
    </source>
</evidence>
<dbReference type="GO" id="GO:0045216">
    <property type="term" value="P:cell-cell junction organization"/>
    <property type="evidence" value="ECO:0007669"/>
    <property type="project" value="TreeGrafter"/>
</dbReference>
<dbReference type="Pfam" id="PF00412">
    <property type="entry name" value="LIM"/>
    <property type="match status" value="1"/>
</dbReference>
<dbReference type="STRING" id="403673.A0A177WT92"/>
<dbReference type="SMART" id="SM00132">
    <property type="entry name" value="LIM"/>
    <property type="match status" value="1"/>
</dbReference>
<evidence type="ECO:0000313" key="7">
    <source>
        <dbReference type="Proteomes" id="UP000077115"/>
    </source>
</evidence>
<reference evidence="6 7" key="1">
    <citation type="submission" date="2006-10" db="EMBL/GenBank/DDBJ databases">
        <title>The Genome Sequence of Batrachochytrium dendrobatidis JEL423.</title>
        <authorList>
            <consortium name="The Broad Institute Genome Sequencing Platform"/>
            <person name="Birren B."/>
            <person name="Lander E."/>
            <person name="Galagan J."/>
            <person name="Cuomo C."/>
            <person name="Devon K."/>
            <person name="Jaffe D."/>
            <person name="Butler J."/>
            <person name="Alvarez P."/>
            <person name="Gnerre S."/>
            <person name="Grabherr M."/>
            <person name="Kleber M."/>
            <person name="Mauceli E."/>
            <person name="Brockman W."/>
            <person name="Young S."/>
            <person name="LaButti K."/>
            <person name="Sykes S."/>
            <person name="DeCaprio D."/>
            <person name="Crawford M."/>
            <person name="Koehrsen M."/>
            <person name="Engels R."/>
            <person name="Montgomery P."/>
            <person name="Pearson M."/>
            <person name="Howarth C."/>
            <person name="Larson L."/>
            <person name="White J."/>
            <person name="O'Leary S."/>
            <person name="Kodira C."/>
            <person name="Zeng Q."/>
            <person name="Yandava C."/>
            <person name="Alvarado L."/>
            <person name="Longcore J."/>
            <person name="James T."/>
        </authorList>
    </citation>
    <scope>NUCLEOTIDE SEQUENCE [LARGE SCALE GENOMIC DNA]</scope>
    <source>
        <strain evidence="6 7">JEL423</strain>
    </source>
</reference>
<keyword evidence="2 4" id="KW-0862">Zinc</keyword>
<dbReference type="VEuPathDB" id="FungiDB:BDEG_26264"/>
<dbReference type="PROSITE" id="PS00478">
    <property type="entry name" value="LIM_DOMAIN_1"/>
    <property type="match status" value="1"/>
</dbReference>
<keyword evidence="1 4" id="KW-0479">Metal-binding</keyword>
<accession>A0A177WT92</accession>
<protein>
    <recommendedName>
        <fullName evidence="5">LIM zinc-binding domain-containing protein</fullName>
    </recommendedName>
</protein>
<evidence type="ECO:0000256" key="2">
    <source>
        <dbReference type="ARBA" id="ARBA00022833"/>
    </source>
</evidence>
<dbReference type="GO" id="GO:0098609">
    <property type="term" value="P:cell-cell adhesion"/>
    <property type="evidence" value="ECO:0007669"/>
    <property type="project" value="TreeGrafter"/>
</dbReference>
<dbReference type="EMBL" id="DS022308">
    <property type="protein sequence ID" value="OAJ42864.1"/>
    <property type="molecule type" value="Genomic_DNA"/>
</dbReference>
<dbReference type="GO" id="GO:1900026">
    <property type="term" value="P:positive regulation of substrate adhesion-dependent cell spreading"/>
    <property type="evidence" value="ECO:0007669"/>
    <property type="project" value="TreeGrafter"/>
</dbReference>
<name>A0A177WT92_BATDL</name>
<feature type="domain" description="LIM zinc-binding" evidence="5">
    <location>
        <begin position="75"/>
        <end position="134"/>
    </location>
</feature>
<reference evidence="6 7" key="2">
    <citation type="submission" date="2016-05" db="EMBL/GenBank/DDBJ databases">
        <title>Lineage-specific infection strategies underlie the spectrum of fungal disease in amphibians.</title>
        <authorList>
            <person name="Cuomo C.A."/>
            <person name="Farrer R.A."/>
            <person name="James T."/>
            <person name="Longcore J."/>
            <person name="Birren B."/>
        </authorList>
    </citation>
    <scope>NUCLEOTIDE SEQUENCE [LARGE SCALE GENOMIC DNA]</scope>
    <source>
        <strain evidence="6 7">JEL423</strain>
    </source>
</reference>
<dbReference type="SUPFAM" id="SSF57716">
    <property type="entry name" value="Glucocorticoid receptor-like (DNA-binding domain)"/>
    <property type="match status" value="2"/>
</dbReference>
<dbReference type="Gene3D" id="2.10.110.10">
    <property type="entry name" value="Cysteine Rich Protein"/>
    <property type="match status" value="1"/>
</dbReference>
<dbReference type="FunFam" id="2.10.110.10:FF:000154">
    <property type="entry name" value="LIM and senescent cell antigen-like-containing domain protein 1"/>
    <property type="match status" value="1"/>
</dbReference>
<dbReference type="InterPro" id="IPR017351">
    <property type="entry name" value="PINCH-1-4-like"/>
</dbReference>
<dbReference type="GO" id="GO:0005737">
    <property type="term" value="C:cytoplasm"/>
    <property type="evidence" value="ECO:0007669"/>
    <property type="project" value="TreeGrafter"/>
</dbReference>
<dbReference type="PANTHER" id="PTHR24210:SF0">
    <property type="entry name" value="LIM DOMAIN-CONTAINING PROTEIN"/>
    <property type="match status" value="1"/>
</dbReference>
<evidence type="ECO:0000256" key="1">
    <source>
        <dbReference type="ARBA" id="ARBA00022723"/>
    </source>
</evidence>
<dbReference type="PANTHER" id="PTHR24210">
    <property type="entry name" value="LIM DOMAIN-CONTAINING PROTEIN"/>
    <property type="match status" value="1"/>
</dbReference>
<dbReference type="InterPro" id="IPR001781">
    <property type="entry name" value="Znf_LIM"/>
</dbReference>
<evidence type="ECO:0000256" key="4">
    <source>
        <dbReference type="PROSITE-ProRule" id="PRU00125"/>
    </source>
</evidence>
<gene>
    <name evidence="6" type="ORF">BDEG_26264</name>
</gene>
<organism evidence="6 7">
    <name type="scientific">Batrachochytrium dendrobatidis (strain JEL423)</name>
    <dbReference type="NCBI Taxonomy" id="403673"/>
    <lineage>
        <taxon>Eukaryota</taxon>
        <taxon>Fungi</taxon>
        <taxon>Fungi incertae sedis</taxon>
        <taxon>Chytridiomycota</taxon>
        <taxon>Chytridiomycota incertae sedis</taxon>
        <taxon>Chytridiomycetes</taxon>
        <taxon>Rhizophydiales</taxon>
        <taxon>Rhizophydiales incertae sedis</taxon>
        <taxon>Batrachochytrium</taxon>
    </lineage>
</organism>
<dbReference type="OrthoDB" id="15567at2759"/>
<dbReference type="AlphaFoldDB" id="A0A177WT92"/>
<proteinExistence type="predicted"/>
<evidence type="ECO:0000259" key="5">
    <source>
        <dbReference type="PROSITE" id="PS50023"/>
    </source>
</evidence>